<accession>A0A857JRY0</accession>
<keyword evidence="3" id="KW-0132">Cell division</keyword>
<dbReference type="GO" id="GO:0005524">
    <property type="term" value="F:ATP binding"/>
    <property type="evidence" value="ECO:0007669"/>
    <property type="project" value="UniProtKB-KW"/>
</dbReference>
<dbReference type="PANTHER" id="PTHR12169">
    <property type="entry name" value="ATPASE N2B"/>
    <property type="match status" value="1"/>
</dbReference>
<dbReference type="EMBL" id="CP047656">
    <property type="protein sequence ID" value="QHJ13901.1"/>
    <property type="molecule type" value="Genomic_DNA"/>
</dbReference>
<keyword evidence="2" id="KW-0067">ATP-binding</keyword>
<protein>
    <submittedName>
        <fullName evidence="3">Cell division protein ZapE</fullName>
    </submittedName>
</protein>
<proteinExistence type="predicted"/>
<dbReference type="PANTHER" id="PTHR12169:SF6">
    <property type="entry name" value="AFG1-LIKE ATPASE"/>
    <property type="match status" value="1"/>
</dbReference>
<reference evidence="3 4" key="1">
    <citation type="submission" date="2019-12" db="EMBL/GenBank/DDBJ databases">
        <title>Genome sequencing and assembly of endphytes of Porphyra tenera.</title>
        <authorList>
            <person name="Park J.M."/>
            <person name="Shin R."/>
            <person name="Jo S.H."/>
        </authorList>
    </citation>
    <scope>NUCLEOTIDE SEQUENCE [LARGE SCALE GENOMIC DNA]</scope>
    <source>
        <strain evidence="3 4">GPM4</strain>
    </source>
</reference>
<keyword evidence="1" id="KW-0547">Nucleotide-binding</keyword>
<dbReference type="KEGG" id="pmes:FX988_04182"/>
<dbReference type="Proteomes" id="UP000464524">
    <property type="component" value="Chromosome"/>
</dbReference>
<organism evidence="3 4">
    <name type="scientific">Paraglaciecola mesophila</name>
    <dbReference type="NCBI Taxonomy" id="197222"/>
    <lineage>
        <taxon>Bacteria</taxon>
        <taxon>Pseudomonadati</taxon>
        <taxon>Pseudomonadota</taxon>
        <taxon>Gammaproteobacteria</taxon>
        <taxon>Alteromonadales</taxon>
        <taxon>Alteromonadaceae</taxon>
        <taxon>Paraglaciecola</taxon>
    </lineage>
</organism>
<dbReference type="Gene3D" id="3.40.50.300">
    <property type="entry name" value="P-loop containing nucleotide triphosphate hydrolases"/>
    <property type="match status" value="1"/>
</dbReference>
<evidence type="ECO:0000256" key="1">
    <source>
        <dbReference type="ARBA" id="ARBA00022741"/>
    </source>
</evidence>
<keyword evidence="3" id="KW-0131">Cell cycle</keyword>
<sequence>MAKPNAQIPVNFPLNRYRELIGRTLVPDAAQHQVITALDNVYWQLIEEPKCQSRFVKGVYIWGDVGRGKSFLMDLFYECLPQKGKLRLHFHHFMAQVHQSLKQYSGQQDPLPKVAKGLASSLGDKYRVLCFDEFFVSDIGDAMLLSGLFDCLFSEGVVLVATSNIPIERLYEHGLARHKFLPCIDLLQRHTQILHLKGEVDHRVYSVVMSGKERSRVSDFVGI</sequence>
<dbReference type="GO" id="GO:0005737">
    <property type="term" value="C:cytoplasm"/>
    <property type="evidence" value="ECO:0007669"/>
    <property type="project" value="TreeGrafter"/>
</dbReference>
<evidence type="ECO:0000313" key="4">
    <source>
        <dbReference type="Proteomes" id="UP000464524"/>
    </source>
</evidence>
<dbReference type="Pfam" id="PF03969">
    <property type="entry name" value="AFG1_ATPase"/>
    <property type="match status" value="1"/>
</dbReference>
<name>A0A857JRY0_9ALTE</name>
<dbReference type="InterPro" id="IPR005654">
    <property type="entry name" value="ATPase_AFG1-like"/>
</dbReference>
<keyword evidence="4" id="KW-1185">Reference proteome</keyword>
<gene>
    <name evidence="3" type="ORF">FX988_04182</name>
</gene>
<dbReference type="AlphaFoldDB" id="A0A857JRY0"/>
<dbReference type="InterPro" id="IPR027417">
    <property type="entry name" value="P-loop_NTPase"/>
</dbReference>
<dbReference type="NCBIfam" id="NF040713">
    <property type="entry name" value="ZapE"/>
    <property type="match status" value="1"/>
</dbReference>
<evidence type="ECO:0000256" key="2">
    <source>
        <dbReference type="ARBA" id="ARBA00022840"/>
    </source>
</evidence>
<dbReference type="SUPFAM" id="SSF52540">
    <property type="entry name" value="P-loop containing nucleoside triphosphate hydrolases"/>
    <property type="match status" value="1"/>
</dbReference>
<dbReference type="GO" id="GO:0016887">
    <property type="term" value="F:ATP hydrolysis activity"/>
    <property type="evidence" value="ECO:0007669"/>
    <property type="project" value="InterPro"/>
</dbReference>
<dbReference type="GO" id="GO:0032153">
    <property type="term" value="C:cell division site"/>
    <property type="evidence" value="ECO:0007669"/>
    <property type="project" value="TreeGrafter"/>
</dbReference>
<dbReference type="GO" id="GO:0051301">
    <property type="term" value="P:cell division"/>
    <property type="evidence" value="ECO:0007669"/>
    <property type="project" value="UniProtKB-KW"/>
</dbReference>
<evidence type="ECO:0000313" key="3">
    <source>
        <dbReference type="EMBL" id="QHJ13901.1"/>
    </source>
</evidence>